<sequence length="431" mass="46279">MEVVNRLLTSIPLPQMVPVRQRFDDTHITDVPSAVWWACDQGGVRSRIMPGARVAIGVGSRGIANLPVLVKAVVDVVKAVGAHPFIVPAMGSHGGATAEGQQAMLEHLGVTESRVGAPILSTMEVVERGRSESGLPLYVDMYAAGADGIILINRIKPHTSFRGPIESGLQKMMVIGLGKQKGADSAHALGFEHMAARLSELSNVFIANLPFLFGLAILENAYDQTAKVATILPEQLQDEEPRLLNEARQLMPRILLNPLDVLVIDEIGKDISGTGMDPNITGRFSNDLIKGDLTVSRIAVLGLTDRSDGNATGLGLADTTTVRLEQSIDRGKGYMNALTSTSMPAAKLPMVLDTDRLAIQACIKTSLAPDLKNVRMVRIQNTLRLHHIFISTALLNEATEHRGVEVLGPPRPLCFDASGKLCDEFQSGTDG</sequence>
<dbReference type="GO" id="GO:0050043">
    <property type="term" value="F:lactate racemase activity"/>
    <property type="evidence" value="ECO:0007669"/>
    <property type="project" value="InterPro"/>
</dbReference>
<evidence type="ECO:0000313" key="3">
    <source>
        <dbReference type="Proteomes" id="UP000663505"/>
    </source>
</evidence>
<dbReference type="AlphaFoldDB" id="A0A9X7W344"/>
<reference evidence="2 3" key="1">
    <citation type="submission" date="2021-02" db="EMBL/GenBank/DDBJ databases">
        <title>Alicyclobacillus curvatus sp. nov. and Alicyclobacillus mengziensis sp. nov., two acidophilic bacteria isolated from acid mine drainage.</title>
        <authorList>
            <person name="Huang Y."/>
        </authorList>
    </citation>
    <scope>NUCLEOTIDE SEQUENCE [LARGE SCALE GENOMIC DNA]</scope>
    <source>
        <strain evidence="2 3">S30H14</strain>
    </source>
</reference>
<dbReference type="RefSeq" id="WP_206659161.1">
    <property type="nucleotide sequence ID" value="NZ_CP071182.1"/>
</dbReference>
<protein>
    <submittedName>
        <fullName evidence="2">DUF2088 domain-containing protein</fullName>
    </submittedName>
</protein>
<dbReference type="EMBL" id="CP071182">
    <property type="protein sequence ID" value="QSO49858.1"/>
    <property type="molecule type" value="Genomic_DNA"/>
</dbReference>
<dbReference type="Pfam" id="PF09861">
    <property type="entry name" value="Lar_N"/>
    <property type="match status" value="1"/>
</dbReference>
<gene>
    <name evidence="2" type="ORF">JZ786_13270</name>
</gene>
<accession>A0A9X7W344</accession>
<dbReference type="Proteomes" id="UP000663505">
    <property type="component" value="Chromosome"/>
</dbReference>
<organism evidence="2 3">
    <name type="scientific">Alicyclobacillus mengziensis</name>
    <dbReference type="NCBI Taxonomy" id="2931921"/>
    <lineage>
        <taxon>Bacteria</taxon>
        <taxon>Bacillati</taxon>
        <taxon>Bacillota</taxon>
        <taxon>Bacilli</taxon>
        <taxon>Bacillales</taxon>
        <taxon>Alicyclobacillaceae</taxon>
        <taxon>Alicyclobacillus</taxon>
    </lineage>
</organism>
<name>A0A9X7W344_9BACL</name>
<feature type="domain" description="LarA-like N-terminal" evidence="1">
    <location>
        <begin position="68"/>
        <end position="195"/>
    </location>
</feature>
<evidence type="ECO:0000313" key="2">
    <source>
        <dbReference type="EMBL" id="QSO49858.1"/>
    </source>
</evidence>
<dbReference type="Gene3D" id="3.40.50.11440">
    <property type="match status" value="1"/>
</dbReference>
<keyword evidence="3" id="KW-1185">Reference proteome</keyword>
<dbReference type="InterPro" id="IPR018657">
    <property type="entry name" value="LarA-like_N"/>
</dbReference>
<dbReference type="KEGG" id="afx:JZ786_13270"/>
<proteinExistence type="predicted"/>
<evidence type="ECO:0000259" key="1">
    <source>
        <dbReference type="Pfam" id="PF09861"/>
    </source>
</evidence>